<organism evidence="1 2">
    <name type="scientific">Tunturiibacter lichenicola</name>
    <dbReference type="NCBI Taxonomy" id="2051959"/>
    <lineage>
        <taxon>Bacteria</taxon>
        <taxon>Pseudomonadati</taxon>
        <taxon>Acidobacteriota</taxon>
        <taxon>Terriglobia</taxon>
        <taxon>Terriglobales</taxon>
        <taxon>Acidobacteriaceae</taxon>
        <taxon>Tunturiibacter</taxon>
    </lineage>
</organism>
<name>A0A852V757_9BACT</name>
<sequence>MISKLALNDVPDVLRKPLLVEYKRIIGNYLERNWLASELSGGRFAELVFAILEGYATKSYPTKIPPKPRDFVAACKKLESYTNVPRSFQILLPRLLPVLYEVRNNRDVGHVGGDVNSNFMDASAVVAMAKWTLAELVRVFHKLEIKEAQQLADSLAERTLPVLWKSDKTVRVLNNKLTFSEQILLLSSDAKGALPLQNLMSSLDCTNKSYMKKILKTLHDSRLVEFDPLASMVTITPKGSQESEKIIGNMTDPTI</sequence>
<dbReference type="AlphaFoldDB" id="A0A852V757"/>
<accession>A0A852V757</accession>
<reference evidence="1 2" key="1">
    <citation type="submission" date="2020-07" db="EMBL/GenBank/DDBJ databases">
        <title>Genomic Encyclopedia of Type Strains, Phase IV (KMG-V): Genome sequencing to study the core and pangenomes of soil and plant-associated prokaryotes.</title>
        <authorList>
            <person name="Whitman W."/>
        </authorList>
    </citation>
    <scope>NUCLEOTIDE SEQUENCE [LARGE SCALE GENOMIC DNA]</scope>
    <source>
        <strain evidence="1 2">M8UP22</strain>
    </source>
</reference>
<dbReference type="Proteomes" id="UP000564385">
    <property type="component" value="Unassembled WGS sequence"/>
</dbReference>
<comment type="caution">
    <text evidence="1">The sequence shown here is derived from an EMBL/GenBank/DDBJ whole genome shotgun (WGS) entry which is preliminary data.</text>
</comment>
<proteinExistence type="predicted"/>
<gene>
    <name evidence="1" type="ORF">HDF08_000895</name>
</gene>
<evidence type="ECO:0000313" key="2">
    <source>
        <dbReference type="Proteomes" id="UP000564385"/>
    </source>
</evidence>
<protein>
    <submittedName>
        <fullName evidence="1">Uncharacterized protein</fullName>
    </submittedName>
</protein>
<dbReference type="EMBL" id="JACCCU010000001">
    <property type="protein sequence ID" value="NYF88828.1"/>
    <property type="molecule type" value="Genomic_DNA"/>
</dbReference>
<evidence type="ECO:0000313" key="1">
    <source>
        <dbReference type="EMBL" id="NYF88828.1"/>
    </source>
</evidence>